<dbReference type="AlphaFoldDB" id="S3C159"/>
<reference evidence="5 6" key="1">
    <citation type="journal article" date="2013" name="BMC Genomics">
        <title>The genome and transcriptome of the pine saprophyte Ophiostoma piceae, and a comparison with the bark beetle-associated pine pathogen Grosmannia clavigera.</title>
        <authorList>
            <person name="Haridas S."/>
            <person name="Wang Y."/>
            <person name="Lim L."/>
            <person name="Massoumi Alamouti S."/>
            <person name="Jackman S."/>
            <person name="Docking R."/>
            <person name="Robertson G."/>
            <person name="Birol I."/>
            <person name="Bohlmann J."/>
            <person name="Breuil C."/>
        </authorList>
    </citation>
    <scope>NUCLEOTIDE SEQUENCE [LARGE SCALE GENOMIC DNA]</scope>
    <source>
        <strain evidence="5 6">UAMH 11346</strain>
    </source>
</reference>
<feature type="region of interest" description="Disordered" evidence="4">
    <location>
        <begin position="125"/>
        <end position="256"/>
    </location>
</feature>
<dbReference type="CDD" id="cd09123">
    <property type="entry name" value="PLDc_Tdp1_2"/>
    <property type="match status" value="1"/>
</dbReference>
<feature type="compositionally biased region" description="Low complexity" evidence="4">
    <location>
        <begin position="51"/>
        <end position="69"/>
    </location>
</feature>
<dbReference type="Proteomes" id="UP000016923">
    <property type="component" value="Unassembled WGS sequence"/>
</dbReference>
<dbReference type="SUPFAM" id="SSF56024">
    <property type="entry name" value="Phospholipase D/nuclease"/>
    <property type="match status" value="2"/>
</dbReference>
<accession>S3C159</accession>
<dbReference type="PANTHER" id="PTHR12415">
    <property type="entry name" value="TYROSYL-DNA PHOSPHODIESTERASE 1"/>
    <property type="match status" value="1"/>
</dbReference>
<feature type="compositionally biased region" description="Polar residues" evidence="4">
    <location>
        <begin position="35"/>
        <end position="50"/>
    </location>
</feature>
<feature type="compositionally biased region" description="Acidic residues" evidence="4">
    <location>
        <begin position="203"/>
        <end position="212"/>
    </location>
</feature>
<dbReference type="PANTHER" id="PTHR12415:SF4">
    <property type="entry name" value="TYROSYL-DNA PHOSPHODIESTERASE DOMAIN-CONTAINING PROTEIN"/>
    <property type="match status" value="1"/>
</dbReference>
<feature type="active site" description="Nucleophile" evidence="1">
    <location>
        <position position="393"/>
    </location>
</feature>
<dbReference type="GO" id="GO:0003697">
    <property type="term" value="F:single-stranded DNA binding"/>
    <property type="evidence" value="ECO:0007669"/>
    <property type="project" value="TreeGrafter"/>
</dbReference>
<feature type="region of interest" description="Disordered" evidence="4">
    <location>
        <begin position="27"/>
        <end position="109"/>
    </location>
</feature>
<dbReference type="Pfam" id="PF06087">
    <property type="entry name" value="Tyr-DNA_phospho"/>
    <property type="match status" value="1"/>
</dbReference>
<feature type="compositionally biased region" description="Basic and acidic residues" evidence="4">
    <location>
        <begin position="125"/>
        <end position="134"/>
    </location>
</feature>
<dbReference type="GO" id="GO:0005634">
    <property type="term" value="C:nucleus"/>
    <property type="evidence" value="ECO:0007669"/>
    <property type="project" value="InterPro"/>
</dbReference>
<dbReference type="CDD" id="cd09122">
    <property type="entry name" value="PLDc_Tdp1_1"/>
    <property type="match status" value="1"/>
</dbReference>
<feature type="compositionally biased region" description="Polar residues" evidence="4">
    <location>
        <begin position="562"/>
        <end position="575"/>
    </location>
</feature>
<feature type="compositionally biased region" description="Polar residues" evidence="4">
    <location>
        <begin position="164"/>
        <end position="191"/>
    </location>
</feature>
<dbReference type="GO" id="GO:0006281">
    <property type="term" value="P:DNA repair"/>
    <property type="evidence" value="ECO:0007669"/>
    <property type="project" value="InterPro"/>
</dbReference>
<dbReference type="Gene3D" id="3.30.870.10">
    <property type="entry name" value="Endonuclease Chain A"/>
    <property type="match status" value="2"/>
</dbReference>
<feature type="compositionally biased region" description="Low complexity" evidence="4">
    <location>
        <begin position="146"/>
        <end position="160"/>
    </location>
</feature>
<gene>
    <name evidence="5" type="ORF">F503_07900</name>
</gene>
<feature type="compositionally biased region" description="Low complexity" evidence="4">
    <location>
        <begin position="96"/>
        <end position="109"/>
    </location>
</feature>
<feature type="region of interest" description="Disordered" evidence="4">
    <location>
        <begin position="271"/>
        <end position="290"/>
    </location>
</feature>
<dbReference type="OMA" id="YIQDFPL"/>
<proteinExistence type="predicted"/>
<feature type="active site" description="Proton donor/acceptor" evidence="1">
    <location>
        <position position="631"/>
    </location>
</feature>
<protein>
    <submittedName>
        <fullName evidence="5">Tyrosyl-dna phosphodiesterase domain-containing protein</fullName>
    </submittedName>
</protein>
<dbReference type="GO" id="GO:0017005">
    <property type="term" value="F:3'-tyrosyl-DNA phosphodiesterase activity"/>
    <property type="evidence" value="ECO:0007669"/>
    <property type="project" value="TreeGrafter"/>
</dbReference>
<evidence type="ECO:0000256" key="4">
    <source>
        <dbReference type="SAM" id="MobiDB-lite"/>
    </source>
</evidence>
<dbReference type="GO" id="GO:0003690">
    <property type="term" value="F:double-stranded DNA binding"/>
    <property type="evidence" value="ECO:0007669"/>
    <property type="project" value="TreeGrafter"/>
</dbReference>
<dbReference type="InterPro" id="IPR010347">
    <property type="entry name" value="Tdp1"/>
</dbReference>
<name>S3C159_OPHP1</name>
<dbReference type="OrthoDB" id="47785at2759"/>
<dbReference type="EMBL" id="KE148151">
    <property type="protein sequence ID" value="EPE07249.1"/>
    <property type="molecule type" value="Genomic_DNA"/>
</dbReference>
<feature type="compositionally biased region" description="Basic and acidic residues" evidence="4">
    <location>
        <begin position="239"/>
        <end position="256"/>
    </location>
</feature>
<dbReference type="eggNOG" id="KOG2031">
    <property type="taxonomic scope" value="Eukaryota"/>
</dbReference>
<evidence type="ECO:0000256" key="1">
    <source>
        <dbReference type="PIRSR" id="PIRSR610347-1"/>
    </source>
</evidence>
<keyword evidence="6" id="KW-1185">Reference proteome</keyword>
<feature type="region of interest" description="Disordered" evidence="4">
    <location>
        <begin position="544"/>
        <end position="575"/>
    </location>
</feature>
<feature type="binding site" evidence="2">
    <location>
        <position position="395"/>
    </location>
    <ligand>
        <name>substrate</name>
    </ligand>
</feature>
<dbReference type="VEuPathDB" id="FungiDB:F503_07900"/>
<dbReference type="HOGENOM" id="CLU_007773_2_0_1"/>
<feature type="site" description="Interaction with DNA" evidence="3">
    <location>
        <position position="667"/>
    </location>
</feature>
<feature type="binding site" evidence="2">
    <location>
        <position position="633"/>
    </location>
    <ligand>
        <name>substrate</name>
    </ligand>
</feature>
<evidence type="ECO:0000256" key="3">
    <source>
        <dbReference type="PIRSR" id="PIRSR610347-3"/>
    </source>
</evidence>
<sequence>MDELSLRQINDGDDEEAAFRRAMALSIRDAENARTGRTTTNAGQASTPKRSASTATTASEASSTSSESALPGPQGMTASAGDENSKRSGGEQVLQSDSTASSTIAPAPSAMSLLALDRKAMEAERLARRQRQLDAQKAASEGGGVAHEQQQHQQSTQSPHESLRQSWKVQPSQEPFQQTSQHLAPPTTQNRPTKRKAEGDIIVIDDDDDEDKDGVAAIRGSASGTASDHFGPPLARRRKIDDHGSKPEHIVLNKSSKIDKGKDVSLGRTLSSWAPPASTSSLTSASASLVPPSSTLPYAKGVVKKTWARGQPRRGDDITIDEIWQKDQLELAILSSFQWDDEWMMSHLNLAKTRLLLIAFAADDKQKEEMTANVPSDRIRFCFPQMQTMGHMHSKLQLLKFPSFLRVVVPTGNLTPYDWGETGTIENMAFIIDLPRLPKEERANAVSTAFQEDLCYFLKAQGVEDAMIKSIRNFDYSETARYASGSHTDEAWKRTGYAGLGRAVKALGWDTANPVQLDYICSSIGSLSDDLTTALYNACQGDSGMKEFESRSSRSRKPKAKGQSQLAPTPQSSTKDCFRLYFPSQETVTRSAGGVNGAGTVCFQRKWWEAPTFPREIFRDGQNVRTGVLLHTKLMLVRRPEEATARPDGQSESRCRGWAYVGSANMSESAWGRIVKDRATGKIKMSCRSWECGVLIPASSNGSIPTSSSSSSTEDAYMLDIFRGTLPVPISVPASRLGPGY</sequence>
<organism evidence="5 6">
    <name type="scientific">Ophiostoma piceae (strain UAMH 11346)</name>
    <name type="common">Sap stain fungus</name>
    <dbReference type="NCBI Taxonomy" id="1262450"/>
    <lineage>
        <taxon>Eukaryota</taxon>
        <taxon>Fungi</taxon>
        <taxon>Dikarya</taxon>
        <taxon>Ascomycota</taxon>
        <taxon>Pezizomycotina</taxon>
        <taxon>Sordariomycetes</taxon>
        <taxon>Sordariomycetidae</taxon>
        <taxon>Ophiostomatales</taxon>
        <taxon>Ophiostomataceae</taxon>
        <taxon>Ophiostoma</taxon>
    </lineage>
</organism>
<evidence type="ECO:0000313" key="6">
    <source>
        <dbReference type="Proteomes" id="UP000016923"/>
    </source>
</evidence>
<evidence type="ECO:0000256" key="2">
    <source>
        <dbReference type="PIRSR" id="PIRSR610347-2"/>
    </source>
</evidence>
<dbReference type="STRING" id="1262450.S3C159"/>
<evidence type="ECO:0000313" key="5">
    <source>
        <dbReference type="EMBL" id="EPE07249.1"/>
    </source>
</evidence>